<dbReference type="PANTHER" id="PTHR42852:SF17">
    <property type="entry name" value="THIOREDOXIN-LIKE PROTEIN HI_1115"/>
    <property type="match status" value="1"/>
</dbReference>
<dbReference type="InterPro" id="IPR050553">
    <property type="entry name" value="Thioredoxin_ResA/DsbE_sf"/>
</dbReference>
<protein>
    <submittedName>
        <fullName evidence="4">Redoxin domain-containing protein</fullName>
    </submittedName>
</protein>
<evidence type="ECO:0000313" key="5">
    <source>
        <dbReference type="Proteomes" id="UP000427716"/>
    </source>
</evidence>
<dbReference type="GO" id="GO:0016209">
    <property type="term" value="F:antioxidant activity"/>
    <property type="evidence" value="ECO:0007669"/>
    <property type="project" value="InterPro"/>
</dbReference>
<dbReference type="InterPro" id="IPR036249">
    <property type="entry name" value="Thioredoxin-like_sf"/>
</dbReference>
<dbReference type="InterPro" id="IPR013766">
    <property type="entry name" value="Thioredoxin_domain"/>
</dbReference>
<evidence type="ECO:0000256" key="1">
    <source>
        <dbReference type="ARBA" id="ARBA00023284"/>
    </source>
</evidence>
<dbReference type="InterPro" id="IPR017937">
    <property type="entry name" value="Thioredoxin_CS"/>
</dbReference>
<dbReference type="EMBL" id="CP046415">
    <property type="protein sequence ID" value="QGT79442.1"/>
    <property type="molecule type" value="Genomic_DNA"/>
</dbReference>
<feature type="compositionally biased region" description="Low complexity" evidence="2">
    <location>
        <begin position="49"/>
        <end position="63"/>
    </location>
</feature>
<dbReference type="Pfam" id="PF00578">
    <property type="entry name" value="AhpC-TSA"/>
    <property type="match status" value="1"/>
</dbReference>
<feature type="region of interest" description="Disordered" evidence="2">
    <location>
        <begin position="42"/>
        <end position="71"/>
    </location>
</feature>
<organism evidence="4 5">
    <name type="scientific">Guyparkeria halophila</name>
    <dbReference type="NCBI Taxonomy" id="47960"/>
    <lineage>
        <taxon>Bacteria</taxon>
        <taxon>Pseudomonadati</taxon>
        <taxon>Pseudomonadota</taxon>
        <taxon>Gammaproteobacteria</taxon>
        <taxon>Chromatiales</taxon>
        <taxon>Thioalkalibacteraceae</taxon>
        <taxon>Guyparkeria</taxon>
    </lineage>
</organism>
<proteinExistence type="predicted"/>
<dbReference type="SUPFAM" id="SSF52833">
    <property type="entry name" value="Thioredoxin-like"/>
    <property type="match status" value="1"/>
</dbReference>
<dbReference type="PROSITE" id="PS51352">
    <property type="entry name" value="THIOREDOXIN_2"/>
    <property type="match status" value="1"/>
</dbReference>
<sequence length="238" mass="26562">MTGCSWAQFIREDRQPADTAKQACHEAARRHQHPQLFTDYLRDRRMPDDPNNNGNNAGNDANNTAPSKPKRRLPRWARWTLEGLVFVAALLAVQAWMGPDLPDGEIPGMAAETIEGEQLTLGGPADEPTVVVFWATWCGYCDLEMPWLVDLVDDHRVITVAMQSGDAATVRAHMRENDLEKLPVVNDPDGQIASSLGVNVTPTFLFFDQTGRVAHSTTGLTSPWGVRLRMWWMNRAAE</sequence>
<evidence type="ECO:0000313" key="4">
    <source>
        <dbReference type="EMBL" id="QGT79442.1"/>
    </source>
</evidence>
<gene>
    <name evidence="4" type="ORF">GM160_11470</name>
</gene>
<dbReference type="AlphaFoldDB" id="A0A6I6DCA7"/>
<dbReference type="Gene3D" id="3.40.30.10">
    <property type="entry name" value="Glutaredoxin"/>
    <property type="match status" value="1"/>
</dbReference>
<evidence type="ECO:0000256" key="2">
    <source>
        <dbReference type="SAM" id="MobiDB-lite"/>
    </source>
</evidence>
<dbReference type="KEGG" id="ghl:GM160_11470"/>
<name>A0A6I6DCA7_9GAMM</name>
<evidence type="ECO:0000259" key="3">
    <source>
        <dbReference type="PROSITE" id="PS51352"/>
    </source>
</evidence>
<dbReference type="InterPro" id="IPR000866">
    <property type="entry name" value="AhpC/TSA"/>
</dbReference>
<dbReference type="PANTHER" id="PTHR42852">
    <property type="entry name" value="THIOL:DISULFIDE INTERCHANGE PROTEIN DSBE"/>
    <property type="match status" value="1"/>
</dbReference>
<dbReference type="PROSITE" id="PS00194">
    <property type="entry name" value="THIOREDOXIN_1"/>
    <property type="match status" value="1"/>
</dbReference>
<reference evidence="4 5" key="1">
    <citation type="submission" date="2019-11" db="EMBL/GenBank/DDBJ databases">
        <authorList>
            <person name="Zhang J."/>
            <person name="Sun C."/>
        </authorList>
    </citation>
    <scope>NUCLEOTIDE SEQUENCE [LARGE SCALE GENOMIC DNA]</scope>
    <source>
        <strain evidence="5">sp2</strain>
    </source>
</reference>
<keyword evidence="5" id="KW-1185">Reference proteome</keyword>
<dbReference type="Proteomes" id="UP000427716">
    <property type="component" value="Chromosome"/>
</dbReference>
<keyword evidence="1" id="KW-0676">Redox-active center</keyword>
<feature type="domain" description="Thioredoxin" evidence="3">
    <location>
        <begin position="100"/>
        <end position="236"/>
    </location>
</feature>
<dbReference type="GO" id="GO:0015036">
    <property type="term" value="F:disulfide oxidoreductase activity"/>
    <property type="evidence" value="ECO:0007669"/>
    <property type="project" value="UniProtKB-ARBA"/>
</dbReference>
<accession>A0A6I6DCA7</accession>